<proteinExistence type="inferred from homology"/>
<dbReference type="RefSeq" id="WP_278158543.1">
    <property type="nucleotide sequence ID" value="NZ_CP121252.1"/>
</dbReference>
<evidence type="ECO:0000256" key="3">
    <source>
        <dbReference type="ARBA" id="ARBA00022801"/>
    </source>
</evidence>
<evidence type="ECO:0000313" key="7">
    <source>
        <dbReference type="EMBL" id="WFP17200.1"/>
    </source>
</evidence>
<evidence type="ECO:0000256" key="1">
    <source>
        <dbReference type="ARBA" id="ARBA00010088"/>
    </source>
</evidence>
<dbReference type="InterPro" id="IPR051601">
    <property type="entry name" value="Serine_prot/Carboxylest_S33"/>
</dbReference>
<dbReference type="PROSITE" id="PS51257">
    <property type="entry name" value="PROKAR_LIPOPROTEIN"/>
    <property type="match status" value="1"/>
</dbReference>
<keyword evidence="3 7" id="KW-0378">Hydrolase</keyword>
<dbReference type="PANTHER" id="PTHR43248">
    <property type="entry name" value="2-SUCCINYL-6-HYDROXY-2,4-CYCLOHEXADIENE-1-CARBOXYLATE SYNTHASE"/>
    <property type="match status" value="1"/>
</dbReference>
<dbReference type="InterPro" id="IPR000073">
    <property type="entry name" value="AB_hydrolase_1"/>
</dbReference>
<evidence type="ECO:0000256" key="2">
    <source>
        <dbReference type="ARBA" id="ARBA00022729"/>
    </source>
</evidence>
<reference evidence="7 8" key="1">
    <citation type="submission" date="2023-04" db="EMBL/GenBank/DDBJ databases">
        <title>Funneling lignin-derived compounds into biodiesel using alkali-halophilic Citricoccus sp. P2.</title>
        <authorList>
            <person name="Luo C.-B."/>
        </authorList>
    </citation>
    <scope>NUCLEOTIDE SEQUENCE [LARGE SCALE GENOMIC DNA]</scope>
    <source>
        <strain evidence="7 8">P2</strain>
    </source>
</reference>
<evidence type="ECO:0000259" key="5">
    <source>
        <dbReference type="Pfam" id="PF00561"/>
    </source>
</evidence>
<dbReference type="PANTHER" id="PTHR43248:SF29">
    <property type="entry name" value="TRIPEPTIDYL AMINOPEPTIDASE"/>
    <property type="match status" value="1"/>
</dbReference>
<keyword evidence="8" id="KW-1185">Reference proteome</keyword>
<dbReference type="EMBL" id="CP121252">
    <property type="protein sequence ID" value="WFP17200.1"/>
    <property type="molecule type" value="Genomic_DNA"/>
</dbReference>
<dbReference type="InterPro" id="IPR013595">
    <property type="entry name" value="Pept_S33_TAP-like_C"/>
</dbReference>
<evidence type="ECO:0000313" key="8">
    <source>
        <dbReference type="Proteomes" id="UP001219037"/>
    </source>
</evidence>
<feature type="domain" description="Peptidase S33 tripeptidyl aminopeptidase-like C-terminal" evidence="6">
    <location>
        <begin position="400"/>
        <end position="502"/>
    </location>
</feature>
<feature type="domain" description="AB hydrolase-1" evidence="5">
    <location>
        <begin position="92"/>
        <end position="278"/>
    </location>
</feature>
<evidence type="ECO:0000256" key="4">
    <source>
        <dbReference type="SAM" id="SignalP"/>
    </source>
</evidence>
<evidence type="ECO:0000259" key="6">
    <source>
        <dbReference type="Pfam" id="PF08386"/>
    </source>
</evidence>
<gene>
    <name evidence="7" type="ORF">P8192_03500</name>
</gene>
<accession>A0ABY8H922</accession>
<comment type="similarity">
    <text evidence="1">Belongs to the peptidase S33 family.</text>
</comment>
<dbReference type="InterPro" id="IPR029058">
    <property type="entry name" value="AB_hydrolase_fold"/>
</dbReference>
<sequence length="502" mass="53507">MSPSPRRRLRWFGLLALTAVVATGCESTEEAPPEQVEASLERFYTQDAVWDTCEDENSECTRVEVPLDYADPEGDTIEIVAARSGEADPDQPVLLVNPGGPGSSGVDVVVDYLDTVTTETLREAYTVVGFDPRGVSRSEPVRCLSDAETDEQRQVSYDPSTEEGLATAAEMAAEFARACEENTSEVLGFVDTESAARDMDVLRSVLGSSEQLNYLGFSYGTKLGATYADLFPENVGTMVLDGALDPSLTEEEVATGQAAGFEQALGSWAAWCAEEATCQAGTTEDDVVAAVQAAFEEAKENPQTAQDGRIVPASTLVSGFITPLYSQQSWPILSEGFNMALDGDPSMMLYFADLNAGREQDGTYSSNIQSAFTAINCLDYPRADDPDQMRTHADQLAEASPTFGAYLAYGGINCAEWPHDGADSVDTVSAEGAAPILVIGTTGDPATPYEWSPALAEQLDSGVLITNEGEGHGSYGPQNECIAILVDDYFVDGTVPEDGTTC</sequence>
<protein>
    <submittedName>
        <fullName evidence="7">Alpha/beta hydrolase</fullName>
    </submittedName>
</protein>
<dbReference type="Proteomes" id="UP001219037">
    <property type="component" value="Chromosome"/>
</dbReference>
<name>A0ABY8H922_9MICC</name>
<keyword evidence="2 4" id="KW-0732">Signal</keyword>
<dbReference type="Pfam" id="PF00561">
    <property type="entry name" value="Abhydrolase_1"/>
    <property type="match status" value="1"/>
</dbReference>
<feature type="chain" id="PRO_5045347655" evidence="4">
    <location>
        <begin position="25"/>
        <end position="502"/>
    </location>
</feature>
<dbReference type="Gene3D" id="3.40.50.1820">
    <property type="entry name" value="alpha/beta hydrolase"/>
    <property type="match status" value="1"/>
</dbReference>
<dbReference type="Pfam" id="PF08386">
    <property type="entry name" value="Abhydrolase_4"/>
    <property type="match status" value="1"/>
</dbReference>
<organism evidence="7 8">
    <name type="scientific">Citricoccus muralis</name>
    <dbReference type="NCBI Taxonomy" id="169134"/>
    <lineage>
        <taxon>Bacteria</taxon>
        <taxon>Bacillati</taxon>
        <taxon>Actinomycetota</taxon>
        <taxon>Actinomycetes</taxon>
        <taxon>Micrococcales</taxon>
        <taxon>Micrococcaceae</taxon>
        <taxon>Citricoccus</taxon>
    </lineage>
</organism>
<feature type="signal peptide" evidence="4">
    <location>
        <begin position="1"/>
        <end position="24"/>
    </location>
</feature>
<dbReference type="SUPFAM" id="SSF53474">
    <property type="entry name" value="alpha/beta-Hydrolases"/>
    <property type="match status" value="1"/>
</dbReference>
<dbReference type="GO" id="GO:0016787">
    <property type="term" value="F:hydrolase activity"/>
    <property type="evidence" value="ECO:0007669"/>
    <property type="project" value="UniProtKB-KW"/>
</dbReference>